<dbReference type="PANTHER" id="PTHR33609">
    <property type="entry name" value="LOW CALCIUM RESPONSE LOCUS PROTEIN S"/>
    <property type="match status" value="1"/>
</dbReference>
<gene>
    <name evidence="1" type="ORF">AC244_06575</name>
</gene>
<organism evidence="1 2">
    <name type="scientific">Ensifer adhaerens</name>
    <name type="common">Sinorhizobium morelense</name>
    <dbReference type="NCBI Taxonomy" id="106592"/>
    <lineage>
        <taxon>Bacteria</taxon>
        <taxon>Pseudomonadati</taxon>
        <taxon>Pseudomonadota</taxon>
        <taxon>Alphaproteobacteria</taxon>
        <taxon>Hyphomicrobiales</taxon>
        <taxon>Rhizobiaceae</taxon>
        <taxon>Sinorhizobium/Ensifer group</taxon>
        <taxon>Ensifer</taxon>
    </lineage>
</organism>
<reference evidence="2" key="1">
    <citation type="submission" date="2015-07" db="EMBL/GenBank/DDBJ databases">
        <title>Whole genome sequence of an Ensifer adhaerens strain isolated from a cave pool in the Wind Cave National Park.</title>
        <authorList>
            <person name="Eng W.W.H."/>
            <person name="Gan H.M."/>
            <person name="Barton H.A."/>
            <person name="Savka M.A."/>
        </authorList>
    </citation>
    <scope>NUCLEOTIDE SEQUENCE [LARGE SCALE GENOMIC DNA]</scope>
    <source>
        <strain evidence="2">SD006</strain>
    </source>
</reference>
<dbReference type="EMBL" id="LGAP01000002">
    <property type="protein sequence ID" value="KOF21465.1"/>
    <property type="molecule type" value="Genomic_DNA"/>
</dbReference>
<accession>A0A0L8C3K0</accession>
<dbReference type="Proteomes" id="UP000037425">
    <property type="component" value="Unassembled WGS sequence"/>
</dbReference>
<dbReference type="AlphaFoldDB" id="A0A0L8C3K0"/>
<dbReference type="GO" id="GO:0003677">
    <property type="term" value="F:DNA binding"/>
    <property type="evidence" value="ECO:0007669"/>
    <property type="project" value="InterPro"/>
</dbReference>
<protein>
    <submittedName>
        <fullName evidence="1">Transposase</fullName>
    </submittedName>
</protein>
<dbReference type="Pfam" id="PF01527">
    <property type="entry name" value="HTH_Tnp_1"/>
    <property type="match status" value="1"/>
</dbReference>
<proteinExistence type="predicted"/>
<name>A0A0L8C3K0_ENSAD</name>
<dbReference type="InterPro" id="IPR052546">
    <property type="entry name" value="Transposase_8_domain"/>
</dbReference>
<comment type="caution">
    <text evidence="1">The sequence shown here is derived from an EMBL/GenBank/DDBJ whole genome shotgun (WGS) entry which is preliminary data.</text>
</comment>
<dbReference type="GO" id="GO:0006313">
    <property type="term" value="P:DNA transposition"/>
    <property type="evidence" value="ECO:0007669"/>
    <property type="project" value="InterPro"/>
</dbReference>
<dbReference type="PANTHER" id="PTHR33609:SF1">
    <property type="entry name" value="TRANSPOSASE"/>
    <property type="match status" value="1"/>
</dbReference>
<dbReference type="PATRIC" id="fig|106592.7.peg.2955"/>
<evidence type="ECO:0000313" key="1">
    <source>
        <dbReference type="EMBL" id="KOF21465.1"/>
    </source>
</evidence>
<dbReference type="InterPro" id="IPR002514">
    <property type="entry name" value="Transposase_8"/>
</dbReference>
<dbReference type="OrthoDB" id="9809060at2"/>
<dbReference type="GO" id="GO:0004803">
    <property type="term" value="F:transposase activity"/>
    <property type="evidence" value="ECO:0007669"/>
    <property type="project" value="InterPro"/>
</dbReference>
<evidence type="ECO:0000313" key="2">
    <source>
        <dbReference type="Proteomes" id="UP000037425"/>
    </source>
</evidence>
<sequence>MGKRKFDDDEIMDILREHQAGATVVEVCQRYGISEPTFYRWQSSQLRTVGFDVKRIRALEQENQKLKKLLAEAMLTAATLSEMLEKTSK</sequence>
<dbReference type="SUPFAM" id="SSF46689">
    <property type="entry name" value="Homeodomain-like"/>
    <property type="match status" value="1"/>
</dbReference>
<dbReference type="RefSeq" id="WP_053248396.1">
    <property type="nucleotide sequence ID" value="NZ_LGAP01000002.1"/>
</dbReference>
<dbReference type="InterPro" id="IPR009057">
    <property type="entry name" value="Homeodomain-like_sf"/>
</dbReference>